<comment type="caution">
    <text evidence="1">The sequence shown here is derived from an EMBL/GenBank/DDBJ whole genome shotgun (WGS) entry which is preliminary data.</text>
</comment>
<proteinExistence type="predicted"/>
<gene>
    <name evidence="1" type="ORF">ICJ83_05745</name>
</gene>
<evidence type="ECO:0000313" key="1">
    <source>
        <dbReference type="EMBL" id="MBD0831631.1"/>
    </source>
</evidence>
<sequence length="237" mass="28055">MTKINLQETYFELLKHLWVDFIFFFPDSPLLLEAFKKIDFFANKRHFNTVFVLDYHKGPILLTEDRDNSKTIFKNATLEQNMFELLKKKKELEAIEFEYISDRYLEQIETLTYIANWLTINLNTFVKCDSQITGLFKLQQTNYQSHLNTFIKHFSSKTDIRIDHNPELENLLKTHYTHLKNVIFKKQKEELNCSLSEGKLTSTEYTIKTRSKIKKQPPISAEKAEISILKSVFKVGI</sequence>
<protein>
    <submittedName>
        <fullName evidence="1">Uncharacterized protein</fullName>
    </submittedName>
</protein>
<accession>A0A8J6UFS7</accession>
<evidence type="ECO:0000313" key="2">
    <source>
        <dbReference type="Proteomes" id="UP000600588"/>
    </source>
</evidence>
<reference evidence="1 2" key="1">
    <citation type="submission" date="2020-09" db="EMBL/GenBank/DDBJ databases">
        <title>TT11 complete genome.</title>
        <authorList>
            <person name="Wu Z."/>
        </authorList>
    </citation>
    <scope>NUCLEOTIDE SEQUENCE [LARGE SCALE GENOMIC DNA]</scope>
    <source>
        <strain evidence="1 2">TT11</strain>
    </source>
</reference>
<dbReference type="AlphaFoldDB" id="A0A8J6UFS7"/>
<dbReference type="EMBL" id="JACVXB010000002">
    <property type="protein sequence ID" value="MBD0831631.1"/>
    <property type="molecule type" value="Genomic_DNA"/>
</dbReference>
<organism evidence="1 2">
    <name type="scientific">Aestuariibaculum sediminum</name>
    <dbReference type="NCBI Taxonomy" id="2770637"/>
    <lineage>
        <taxon>Bacteria</taxon>
        <taxon>Pseudomonadati</taxon>
        <taxon>Bacteroidota</taxon>
        <taxon>Flavobacteriia</taxon>
        <taxon>Flavobacteriales</taxon>
        <taxon>Flavobacteriaceae</taxon>
    </lineage>
</organism>
<dbReference type="RefSeq" id="WP_188229423.1">
    <property type="nucleotide sequence ID" value="NZ_JACVXB010000002.1"/>
</dbReference>
<name>A0A8J6UFS7_9FLAO</name>
<dbReference type="Proteomes" id="UP000600588">
    <property type="component" value="Unassembled WGS sequence"/>
</dbReference>
<keyword evidence="2" id="KW-1185">Reference proteome</keyword>